<evidence type="ECO:0000313" key="2">
    <source>
        <dbReference type="EMBL" id="MBL1088660.1"/>
    </source>
</evidence>
<dbReference type="RefSeq" id="WP_201801754.1">
    <property type="nucleotide sequence ID" value="NZ_JAERRI010000002.1"/>
</dbReference>
<evidence type="ECO:0000313" key="3">
    <source>
        <dbReference type="Proteomes" id="UP000629371"/>
    </source>
</evidence>
<name>A0ABS1MLE9_9ACTN</name>
<protein>
    <submittedName>
        <fullName evidence="2">Uncharacterized protein</fullName>
    </submittedName>
</protein>
<comment type="caution">
    <text evidence="2">The sequence shown here is derived from an EMBL/GenBank/DDBJ whole genome shotgun (WGS) entry which is preliminary data.</text>
</comment>
<organism evidence="2 3">
    <name type="scientific">Streptomyces siderophoricus</name>
    <dbReference type="NCBI Taxonomy" id="2802281"/>
    <lineage>
        <taxon>Bacteria</taxon>
        <taxon>Bacillati</taxon>
        <taxon>Actinomycetota</taxon>
        <taxon>Actinomycetes</taxon>
        <taxon>Kitasatosporales</taxon>
        <taxon>Streptomycetaceae</taxon>
        <taxon>Streptomyces</taxon>
    </lineage>
</organism>
<keyword evidence="3" id="KW-1185">Reference proteome</keyword>
<dbReference type="EMBL" id="JAERRI010000002">
    <property type="protein sequence ID" value="MBL1088660.1"/>
    <property type="molecule type" value="Genomic_DNA"/>
</dbReference>
<accession>A0ABS1MLE9</accession>
<evidence type="ECO:0000256" key="1">
    <source>
        <dbReference type="SAM" id="MobiDB-lite"/>
    </source>
</evidence>
<sequence length="138" mass="15203">MDSELTSLAQSAGTTLVTLMATDVWQRTRQGITHLWQRLHPERAELVAAQLDASREEVLAALATDDRESLDEVRAQWQGQLRRLLIAEPVAVEELRKLLDELAPASGGVAAPPVTQRATASGQARVYQAGRDQHITER</sequence>
<gene>
    <name evidence="2" type="ORF">JK360_04530</name>
</gene>
<reference evidence="2 3" key="1">
    <citation type="submission" date="2021-01" db="EMBL/GenBank/DDBJ databases">
        <title>WGS of actinomycetes isolated from Thailand.</title>
        <authorList>
            <person name="Thawai C."/>
        </authorList>
    </citation>
    <scope>NUCLEOTIDE SEQUENCE [LARGE SCALE GENOMIC DNA]</scope>
    <source>
        <strain evidence="2 3">CH9-7</strain>
    </source>
</reference>
<proteinExistence type="predicted"/>
<feature type="region of interest" description="Disordered" evidence="1">
    <location>
        <begin position="106"/>
        <end position="138"/>
    </location>
</feature>
<dbReference type="Proteomes" id="UP000629371">
    <property type="component" value="Unassembled WGS sequence"/>
</dbReference>